<dbReference type="OrthoDB" id="1522982at2"/>
<dbReference type="RefSeq" id="WP_091142714.1">
    <property type="nucleotide sequence ID" value="NZ_FNAI01000001.1"/>
</dbReference>
<dbReference type="GO" id="GO:0015288">
    <property type="term" value="F:porin activity"/>
    <property type="evidence" value="ECO:0007669"/>
    <property type="project" value="UniProtKB-KW"/>
</dbReference>
<dbReference type="STRING" id="1391627.SAMN05216464_101190"/>
<feature type="chain" id="PRO_5011534498" evidence="11">
    <location>
        <begin position="24"/>
        <end position="457"/>
    </location>
</feature>
<keyword evidence="2" id="KW-0813">Transport</keyword>
<keyword evidence="6" id="KW-0626">Porin</keyword>
<evidence type="ECO:0000259" key="12">
    <source>
        <dbReference type="PROSITE" id="PS51123"/>
    </source>
</evidence>
<evidence type="ECO:0000256" key="8">
    <source>
        <dbReference type="ARBA" id="ARBA00023237"/>
    </source>
</evidence>
<dbReference type="Pfam" id="PF00691">
    <property type="entry name" value="OmpA"/>
    <property type="match status" value="1"/>
</dbReference>
<evidence type="ECO:0000256" key="6">
    <source>
        <dbReference type="ARBA" id="ARBA00023114"/>
    </source>
</evidence>
<dbReference type="InterPro" id="IPR050330">
    <property type="entry name" value="Bact_OuterMem_StrucFunc"/>
</dbReference>
<evidence type="ECO:0000256" key="5">
    <source>
        <dbReference type="ARBA" id="ARBA00023065"/>
    </source>
</evidence>
<evidence type="ECO:0000256" key="4">
    <source>
        <dbReference type="ARBA" id="ARBA00022692"/>
    </source>
</evidence>
<dbReference type="SUPFAM" id="SSF103088">
    <property type="entry name" value="OmpA-like"/>
    <property type="match status" value="1"/>
</dbReference>
<keyword evidence="4" id="KW-0812">Transmembrane</keyword>
<keyword evidence="10" id="KW-0175">Coiled coil</keyword>
<dbReference type="InterPro" id="IPR006665">
    <property type="entry name" value="OmpA-like"/>
</dbReference>
<reference evidence="13 14" key="1">
    <citation type="submission" date="2016-10" db="EMBL/GenBank/DDBJ databases">
        <authorList>
            <person name="de Groot N.N."/>
        </authorList>
    </citation>
    <scope>NUCLEOTIDE SEQUENCE [LARGE SCALE GENOMIC DNA]</scope>
    <source>
        <strain evidence="13 14">47C3B</strain>
    </source>
</reference>
<dbReference type="PRINTS" id="PR01021">
    <property type="entry name" value="OMPADOMAIN"/>
</dbReference>
<dbReference type="InterPro" id="IPR036737">
    <property type="entry name" value="OmpA-like_sf"/>
</dbReference>
<evidence type="ECO:0000313" key="13">
    <source>
        <dbReference type="EMBL" id="SDD24486.1"/>
    </source>
</evidence>
<dbReference type="GO" id="GO:0006811">
    <property type="term" value="P:monoatomic ion transport"/>
    <property type="evidence" value="ECO:0007669"/>
    <property type="project" value="UniProtKB-KW"/>
</dbReference>
<keyword evidence="5" id="KW-0406">Ion transport</keyword>
<evidence type="ECO:0000256" key="11">
    <source>
        <dbReference type="SAM" id="SignalP"/>
    </source>
</evidence>
<keyword evidence="8" id="KW-0998">Cell outer membrane</keyword>
<dbReference type="Proteomes" id="UP000199072">
    <property type="component" value="Unassembled WGS sequence"/>
</dbReference>
<evidence type="ECO:0000256" key="2">
    <source>
        <dbReference type="ARBA" id="ARBA00022448"/>
    </source>
</evidence>
<evidence type="ECO:0000256" key="10">
    <source>
        <dbReference type="SAM" id="Coils"/>
    </source>
</evidence>
<proteinExistence type="predicted"/>
<sequence length="457" mass="49856">MKPNLKKITLLLVGLIVGSTLFAQTDSTTAKDYVEPFSGSKMLNTWSLGVGAGIMTGFNFFTTKDQQDFTHPSSSLGYGLYVKKQVLPSLGIQLDAMRGKLNATQSQVDPTGTQPNGLGYYHTSLNWAAALSVNFTFANINWEHDRPFIQPYITLGGGIMNYTPRIFHNDGAGGGVELPFKTEGNHKIFETYIPLGFGFKFTVARNLNLDLGWITNFANTDNLDGYNYGTSSDKFSYIHGGLEFAFGSTKKPQMAVHNPVASMRTEYKTGDTQLQGEINSEKAKNDKLRSDLDATNATLSKLTTDSDGDGVVDANDKCPNTPPNTKVDGAGCPLPLPTVVTEEDKKVIKEAIRNLEFDFSKATIHKESLPSLDKVAQLLVDKNFSLKLAGHTDNVGSDAMNMKLSKARAESVKAYLVSKGANPSRIEATGYGESQPIATNKTAKGRQINRRVEFTLF</sequence>
<keyword evidence="11" id="KW-0732">Signal</keyword>
<keyword evidence="7 9" id="KW-0472">Membrane</keyword>
<dbReference type="PANTHER" id="PTHR30329:SF21">
    <property type="entry name" value="LIPOPROTEIN YIAD-RELATED"/>
    <property type="match status" value="1"/>
</dbReference>
<dbReference type="SUPFAM" id="SSF56925">
    <property type="entry name" value="OMPA-like"/>
    <property type="match status" value="1"/>
</dbReference>
<protein>
    <submittedName>
        <fullName evidence="13">OmpA-OmpF porin, OOP family</fullName>
    </submittedName>
</protein>
<dbReference type="InterPro" id="IPR011250">
    <property type="entry name" value="OMP/PagP_B-barrel"/>
</dbReference>
<dbReference type="CDD" id="cd07185">
    <property type="entry name" value="OmpA_C-like"/>
    <property type="match status" value="1"/>
</dbReference>
<evidence type="ECO:0000256" key="1">
    <source>
        <dbReference type="ARBA" id="ARBA00004571"/>
    </source>
</evidence>
<dbReference type="GO" id="GO:0005509">
    <property type="term" value="F:calcium ion binding"/>
    <property type="evidence" value="ECO:0007669"/>
    <property type="project" value="InterPro"/>
</dbReference>
<dbReference type="Gene3D" id="3.30.1330.60">
    <property type="entry name" value="OmpA-like domain"/>
    <property type="match status" value="1"/>
</dbReference>
<feature type="coiled-coil region" evidence="10">
    <location>
        <begin position="278"/>
        <end position="305"/>
    </location>
</feature>
<evidence type="ECO:0000256" key="9">
    <source>
        <dbReference type="PROSITE-ProRule" id="PRU00473"/>
    </source>
</evidence>
<dbReference type="Gene3D" id="4.10.1080.10">
    <property type="entry name" value="TSP type-3 repeat"/>
    <property type="match status" value="1"/>
</dbReference>
<organism evidence="13 14">
    <name type="scientific">Mucilaginibacter pineti</name>
    <dbReference type="NCBI Taxonomy" id="1391627"/>
    <lineage>
        <taxon>Bacteria</taxon>
        <taxon>Pseudomonadati</taxon>
        <taxon>Bacteroidota</taxon>
        <taxon>Sphingobacteriia</taxon>
        <taxon>Sphingobacteriales</taxon>
        <taxon>Sphingobacteriaceae</taxon>
        <taxon>Mucilaginibacter</taxon>
    </lineage>
</organism>
<dbReference type="InterPro" id="IPR028974">
    <property type="entry name" value="TSP_type-3_rpt"/>
</dbReference>
<gene>
    <name evidence="13" type="ORF">SAMN05216464_101190</name>
</gene>
<dbReference type="AlphaFoldDB" id="A0A1G6T7E7"/>
<dbReference type="EMBL" id="FNAI01000001">
    <property type="protein sequence ID" value="SDD24486.1"/>
    <property type="molecule type" value="Genomic_DNA"/>
</dbReference>
<keyword evidence="3" id="KW-1134">Transmembrane beta strand</keyword>
<evidence type="ECO:0000256" key="7">
    <source>
        <dbReference type="ARBA" id="ARBA00023136"/>
    </source>
</evidence>
<evidence type="ECO:0000313" key="14">
    <source>
        <dbReference type="Proteomes" id="UP000199072"/>
    </source>
</evidence>
<accession>A0A1G6T7E7</accession>
<evidence type="ECO:0000256" key="3">
    <source>
        <dbReference type="ARBA" id="ARBA00022452"/>
    </source>
</evidence>
<dbReference type="PANTHER" id="PTHR30329">
    <property type="entry name" value="STATOR ELEMENT OF FLAGELLAR MOTOR COMPLEX"/>
    <property type="match status" value="1"/>
</dbReference>
<feature type="signal peptide" evidence="11">
    <location>
        <begin position="1"/>
        <end position="23"/>
    </location>
</feature>
<dbReference type="InterPro" id="IPR006664">
    <property type="entry name" value="OMP_bac"/>
</dbReference>
<dbReference type="SUPFAM" id="SSF103647">
    <property type="entry name" value="TSP type-3 repeat"/>
    <property type="match status" value="1"/>
</dbReference>
<keyword evidence="14" id="KW-1185">Reference proteome</keyword>
<feature type="domain" description="OmpA-like" evidence="12">
    <location>
        <begin position="344"/>
        <end position="457"/>
    </location>
</feature>
<dbReference type="GO" id="GO:0009279">
    <property type="term" value="C:cell outer membrane"/>
    <property type="evidence" value="ECO:0007669"/>
    <property type="project" value="UniProtKB-SubCell"/>
</dbReference>
<comment type="subcellular location">
    <subcellularLocation>
        <location evidence="1">Cell outer membrane</location>
        <topology evidence="1">Multi-pass membrane protein</topology>
    </subcellularLocation>
</comment>
<name>A0A1G6T7E7_9SPHI</name>
<dbReference type="PROSITE" id="PS51123">
    <property type="entry name" value="OMPA_2"/>
    <property type="match status" value="1"/>
</dbReference>
<dbReference type="GO" id="GO:0046930">
    <property type="term" value="C:pore complex"/>
    <property type="evidence" value="ECO:0007669"/>
    <property type="project" value="UniProtKB-KW"/>
</dbReference>